<gene>
    <name evidence="1" type="ordered locus">MHF_0907</name>
</gene>
<proteinExistence type="predicted"/>
<dbReference type="KEGG" id="mhf:MHF_0907"/>
<sequence length="84" mass="9762">MLLSEVTNNQDGEWQTAWEHYKDNKESKQLKIADTKFTGKEGTTKAIGGTALKEWCTSKESKLMYEYGDEDSTHEKYMTWCTKK</sequence>
<reference evidence="1 2" key="1">
    <citation type="journal article" date="2011" name="J. Bacteriol.">
        <title>Complete genome sequences of two hemotropic Mycoplasmas, Mycoplasma haemofelis strain Ohio2 and Mycoplasma suis strain Illinois.</title>
        <authorList>
            <person name="Messick J.B."/>
            <person name="Santos A.P."/>
            <person name="Guimaraes A.M."/>
        </authorList>
    </citation>
    <scope>NUCLEOTIDE SEQUENCE [LARGE SCALE GENOMIC DNA]</scope>
    <source>
        <strain evidence="1 2">Ohio2</strain>
    </source>
</reference>
<accession>F6FIW7</accession>
<reference key="2">
    <citation type="submission" date="2011-05" db="EMBL/GenBank/DDBJ databases">
        <title>The Genome of Mycoplasma haemofelis Strain Ohio2, a pathogenic hemoplasma of the cat.</title>
        <authorList>
            <person name="Santos A.P."/>
            <person name="Guimaraes A.M.S."/>
            <person name="SanMiguel P.J."/>
            <person name="Martin S.W."/>
            <person name="Messick J.B."/>
        </authorList>
    </citation>
    <scope>NUCLEOTIDE SEQUENCE</scope>
    <source>
        <strain>Ohio2</strain>
    </source>
</reference>
<dbReference type="HOGENOM" id="CLU_2523969_0_0_14"/>
<dbReference type="EMBL" id="CP002808">
    <property type="protein sequence ID" value="AEG73165.1"/>
    <property type="molecule type" value="Genomic_DNA"/>
</dbReference>
<dbReference type="STRING" id="859194.MHF_0907"/>
<dbReference type="Proteomes" id="UP000007952">
    <property type="component" value="Chromosome"/>
</dbReference>
<organism evidence="1 2">
    <name type="scientific">Mycoplasma haemofelis (strain Ohio2)</name>
    <dbReference type="NCBI Taxonomy" id="859194"/>
    <lineage>
        <taxon>Bacteria</taxon>
        <taxon>Bacillati</taxon>
        <taxon>Mycoplasmatota</taxon>
        <taxon>Mollicutes</taxon>
        <taxon>Mycoplasmataceae</taxon>
        <taxon>Mycoplasma</taxon>
    </lineage>
</organism>
<protein>
    <submittedName>
        <fullName evidence="1">Uncharacterized protein</fullName>
    </submittedName>
</protein>
<evidence type="ECO:0000313" key="1">
    <source>
        <dbReference type="EMBL" id="AEG73165.1"/>
    </source>
</evidence>
<dbReference type="AlphaFoldDB" id="F6FIW7"/>
<name>F6FIW7_MYCHI</name>
<evidence type="ECO:0000313" key="2">
    <source>
        <dbReference type="Proteomes" id="UP000007952"/>
    </source>
</evidence>